<dbReference type="PANTHER" id="PTHR11926:SF1537">
    <property type="entry name" value="OS08G0168700 PROTEIN"/>
    <property type="match status" value="1"/>
</dbReference>
<reference evidence="4" key="1">
    <citation type="journal article" date="2018" name="DNA Res.">
        <title>Multiple hybrid de novo genome assembly of finger millet, an orphan allotetraploid crop.</title>
        <authorList>
            <person name="Hatakeyama M."/>
            <person name="Aluri S."/>
            <person name="Balachadran M.T."/>
            <person name="Sivarajan S.R."/>
            <person name="Patrignani A."/>
            <person name="Gruter S."/>
            <person name="Poveda L."/>
            <person name="Shimizu-Inatsugi R."/>
            <person name="Baeten J."/>
            <person name="Francoijs K.J."/>
            <person name="Nataraja K.N."/>
            <person name="Reddy Y.A.N."/>
            <person name="Phadnis S."/>
            <person name="Ravikumar R.L."/>
            <person name="Schlapbach R."/>
            <person name="Sreeman S.M."/>
            <person name="Shimizu K.K."/>
        </authorList>
    </citation>
    <scope>NUCLEOTIDE SEQUENCE</scope>
</reference>
<organism evidence="4 5">
    <name type="scientific">Eleusine coracana subsp. coracana</name>
    <dbReference type="NCBI Taxonomy" id="191504"/>
    <lineage>
        <taxon>Eukaryota</taxon>
        <taxon>Viridiplantae</taxon>
        <taxon>Streptophyta</taxon>
        <taxon>Embryophyta</taxon>
        <taxon>Tracheophyta</taxon>
        <taxon>Spermatophyta</taxon>
        <taxon>Magnoliopsida</taxon>
        <taxon>Liliopsida</taxon>
        <taxon>Poales</taxon>
        <taxon>Poaceae</taxon>
        <taxon>PACMAD clade</taxon>
        <taxon>Chloridoideae</taxon>
        <taxon>Cynodonteae</taxon>
        <taxon>Eleusininae</taxon>
        <taxon>Eleusine</taxon>
    </lineage>
</organism>
<accession>A0AAV5EAR4</accession>
<dbReference type="Pfam" id="PF00201">
    <property type="entry name" value="UDPGT"/>
    <property type="match status" value="1"/>
</dbReference>
<proteinExistence type="inferred from homology"/>
<dbReference type="AlphaFoldDB" id="A0AAV5EAR4"/>
<feature type="region of interest" description="Disordered" evidence="3">
    <location>
        <begin position="177"/>
        <end position="199"/>
    </location>
</feature>
<sequence>MYLLGNATGSNTIGGLSSGQAGTGFRGVHELRQPHGGVRGSPSRVRLGPCGQRPPVPVDRQGRCRTGNVAAFLCGGNGRAVPRDDVVLRHPAVGCFLTHNGWNSTCESLAAGVPMVCWLGFADQHTNCKYVCEVWGVGVRMDAEIKREQVVERVKVSRRQWRERRCEPARRSGRTRLWQLQNPAGRRGTRASWPAWPKR</sequence>
<evidence type="ECO:0000313" key="5">
    <source>
        <dbReference type="Proteomes" id="UP001054889"/>
    </source>
</evidence>
<dbReference type="EMBL" id="BQKI01000074">
    <property type="protein sequence ID" value="GJN19575.1"/>
    <property type="molecule type" value="Genomic_DNA"/>
</dbReference>
<keyword evidence="5" id="KW-1185">Reference proteome</keyword>
<name>A0AAV5EAR4_ELECO</name>
<dbReference type="PANTHER" id="PTHR11926">
    <property type="entry name" value="GLUCOSYL/GLUCURONOSYL TRANSFERASES"/>
    <property type="match status" value="1"/>
</dbReference>
<protein>
    <submittedName>
        <fullName evidence="4">Uncharacterized protein</fullName>
    </submittedName>
</protein>
<dbReference type="Gene3D" id="3.40.50.2000">
    <property type="entry name" value="Glycogen Phosphorylase B"/>
    <property type="match status" value="1"/>
</dbReference>
<evidence type="ECO:0000256" key="1">
    <source>
        <dbReference type="ARBA" id="ARBA00009995"/>
    </source>
</evidence>
<comment type="similarity">
    <text evidence="1">Belongs to the UDP-glycosyltransferase family.</text>
</comment>
<dbReference type="GO" id="GO:0080043">
    <property type="term" value="F:quercetin 3-O-glucosyltransferase activity"/>
    <property type="evidence" value="ECO:0007669"/>
    <property type="project" value="TreeGrafter"/>
</dbReference>
<reference evidence="4" key="2">
    <citation type="submission" date="2021-12" db="EMBL/GenBank/DDBJ databases">
        <title>Resequencing data analysis of finger millet.</title>
        <authorList>
            <person name="Hatakeyama M."/>
            <person name="Aluri S."/>
            <person name="Balachadran M.T."/>
            <person name="Sivarajan S.R."/>
            <person name="Poveda L."/>
            <person name="Shimizu-Inatsugi R."/>
            <person name="Schlapbach R."/>
            <person name="Sreeman S.M."/>
            <person name="Shimizu K.K."/>
        </authorList>
    </citation>
    <scope>NUCLEOTIDE SEQUENCE</scope>
</reference>
<dbReference type="InterPro" id="IPR002213">
    <property type="entry name" value="UDP_glucos_trans"/>
</dbReference>
<evidence type="ECO:0000256" key="2">
    <source>
        <dbReference type="ARBA" id="ARBA00022679"/>
    </source>
</evidence>
<dbReference type="SUPFAM" id="SSF53756">
    <property type="entry name" value="UDP-Glycosyltransferase/glycogen phosphorylase"/>
    <property type="match status" value="1"/>
</dbReference>
<keyword evidence="2" id="KW-0808">Transferase</keyword>
<evidence type="ECO:0000313" key="4">
    <source>
        <dbReference type="EMBL" id="GJN19575.1"/>
    </source>
</evidence>
<comment type="caution">
    <text evidence="4">The sequence shown here is derived from an EMBL/GenBank/DDBJ whole genome shotgun (WGS) entry which is preliminary data.</text>
</comment>
<evidence type="ECO:0000256" key="3">
    <source>
        <dbReference type="SAM" id="MobiDB-lite"/>
    </source>
</evidence>
<dbReference type="Proteomes" id="UP001054889">
    <property type="component" value="Unassembled WGS sequence"/>
</dbReference>
<feature type="region of interest" description="Disordered" evidence="3">
    <location>
        <begin position="32"/>
        <end position="52"/>
    </location>
</feature>
<gene>
    <name evidence="4" type="primary">gb06864</name>
    <name evidence="4" type="ORF">PR202_gb06864</name>
</gene>
<dbReference type="GO" id="GO:0080044">
    <property type="term" value="F:quercetin 7-O-glucosyltransferase activity"/>
    <property type="evidence" value="ECO:0007669"/>
    <property type="project" value="TreeGrafter"/>
</dbReference>